<dbReference type="OrthoDB" id="690172at2759"/>
<evidence type="ECO:0000313" key="2">
    <source>
        <dbReference type="EMBL" id="KAI5385738.1"/>
    </source>
</evidence>
<proteinExistence type="predicted"/>
<feature type="transmembrane region" description="Helical" evidence="1">
    <location>
        <begin position="319"/>
        <end position="337"/>
    </location>
</feature>
<keyword evidence="1" id="KW-0812">Transmembrane</keyword>
<name>A0A9D4VKT6_PEA</name>
<protein>
    <submittedName>
        <fullName evidence="2">Uncharacterized protein</fullName>
    </submittedName>
</protein>
<dbReference type="PANTHER" id="PTHR36381:SF1">
    <property type="entry name" value="ETHYLENE-REGULATED TRANSCRIPT 2 (ERT2)"/>
    <property type="match status" value="1"/>
</dbReference>
<evidence type="ECO:0000313" key="3">
    <source>
        <dbReference type="Proteomes" id="UP001058974"/>
    </source>
</evidence>
<accession>A0A9D4VKT6</accession>
<dbReference type="Proteomes" id="UP001058974">
    <property type="component" value="Chromosome 7"/>
</dbReference>
<keyword evidence="3" id="KW-1185">Reference proteome</keyword>
<keyword evidence="1" id="KW-0472">Membrane</keyword>
<dbReference type="Gramene" id="Psat07G0236900-T1">
    <property type="protein sequence ID" value="KAI5385738.1"/>
    <property type="gene ID" value="KIW84_072369"/>
</dbReference>
<organism evidence="2 3">
    <name type="scientific">Pisum sativum</name>
    <name type="common">Garden pea</name>
    <name type="synonym">Lathyrus oleraceus</name>
    <dbReference type="NCBI Taxonomy" id="3888"/>
    <lineage>
        <taxon>Eukaryota</taxon>
        <taxon>Viridiplantae</taxon>
        <taxon>Streptophyta</taxon>
        <taxon>Embryophyta</taxon>
        <taxon>Tracheophyta</taxon>
        <taxon>Spermatophyta</taxon>
        <taxon>Magnoliopsida</taxon>
        <taxon>eudicotyledons</taxon>
        <taxon>Gunneridae</taxon>
        <taxon>Pentapetalae</taxon>
        <taxon>rosids</taxon>
        <taxon>fabids</taxon>
        <taxon>Fabales</taxon>
        <taxon>Fabaceae</taxon>
        <taxon>Papilionoideae</taxon>
        <taxon>50 kb inversion clade</taxon>
        <taxon>NPAAA clade</taxon>
        <taxon>Hologalegina</taxon>
        <taxon>IRL clade</taxon>
        <taxon>Fabeae</taxon>
        <taxon>Lathyrus</taxon>
    </lineage>
</organism>
<dbReference type="EMBL" id="JAMSHJ010000007">
    <property type="protein sequence ID" value="KAI5385738.1"/>
    <property type="molecule type" value="Genomic_DNA"/>
</dbReference>
<keyword evidence="1" id="KW-1133">Transmembrane helix</keyword>
<gene>
    <name evidence="2" type="ORF">KIW84_072369</name>
</gene>
<sequence length="366" mass="40841">MPIPWINKNRVTQFSQIIADFHSSKRGASSIVVQTGFPASLVDLLIKNRTRFARPKSDKSFHRQTPDPQSPEIPSLISCACDCADSDRHESASLTQWITDGNLHTNNGVEDSGYGVNRVRNNNDGSGSKTLLVTFLMMLVIIVSISSVEKLTVGITVSAFALLFLENAWKRVVLRSKPNVEFNAVEAESSVTDSFEEIKVVGVCSEETSSYDDVFQLNCSKIKEDRSNEEVVDSCHVSIKVSRSVKLKTKLKKLLSKRLQSSGKEVKEKRGKENWSYSVEKDCEIKEEVESGSKSPLLHNVKLENMMVNSEAKKRTERIGNSGYLVLFVIALVGLVVGRLPALVLTMTWCFVLKIVTIRGRSQRRL</sequence>
<feature type="transmembrane region" description="Helical" evidence="1">
    <location>
        <begin position="151"/>
        <end position="169"/>
    </location>
</feature>
<reference evidence="2 3" key="1">
    <citation type="journal article" date="2022" name="Nat. Genet.">
        <title>Improved pea reference genome and pan-genome highlight genomic features and evolutionary characteristics.</title>
        <authorList>
            <person name="Yang T."/>
            <person name="Liu R."/>
            <person name="Luo Y."/>
            <person name="Hu S."/>
            <person name="Wang D."/>
            <person name="Wang C."/>
            <person name="Pandey M.K."/>
            <person name="Ge S."/>
            <person name="Xu Q."/>
            <person name="Li N."/>
            <person name="Li G."/>
            <person name="Huang Y."/>
            <person name="Saxena R.K."/>
            <person name="Ji Y."/>
            <person name="Li M."/>
            <person name="Yan X."/>
            <person name="He Y."/>
            <person name="Liu Y."/>
            <person name="Wang X."/>
            <person name="Xiang C."/>
            <person name="Varshney R.K."/>
            <person name="Ding H."/>
            <person name="Gao S."/>
            <person name="Zong X."/>
        </authorList>
    </citation>
    <scope>NUCLEOTIDE SEQUENCE [LARGE SCALE GENOMIC DNA]</scope>
    <source>
        <strain evidence="2 3">cv. Zhongwan 6</strain>
    </source>
</reference>
<dbReference type="AlphaFoldDB" id="A0A9D4VKT6"/>
<dbReference type="PANTHER" id="PTHR36381">
    <property type="entry name" value="ETHYLENE-REGULATED TRANSCRIPT 2 (ERT2)"/>
    <property type="match status" value="1"/>
</dbReference>
<feature type="transmembrane region" description="Helical" evidence="1">
    <location>
        <begin position="127"/>
        <end position="145"/>
    </location>
</feature>
<comment type="caution">
    <text evidence="2">The sequence shown here is derived from an EMBL/GenBank/DDBJ whole genome shotgun (WGS) entry which is preliminary data.</text>
</comment>
<evidence type="ECO:0000256" key="1">
    <source>
        <dbReference type="SAM" id="Phobius"/>
    </source>
</evidence>